<evidence type="ECO:0000313" key="1">
    <source>
        <dbReference type="EMBL" id="KAI9906242.1"/>
    </source>
</evidence>
<name>A0ACC0VIS7_9STRA</name>
<reference evidence="1 2" key="1">
    <citation type="journal article" date="2022" name="bioRxiv">
        <title>The genome of the oomycete Peronosclerospora sorghi, a cosmopolitan pathogen of maize and sorghum, is inflated with dispersed pseudogenes.</title>
        <authorList>
            <person name="Fletcher K."/>
            <person name="Martin F."/>
            <person name="Isakeit T."/>
            <person name="Cavanaugh K."/>
            <person name="Magill C."/>
            <person name="Michelmore R."/>
        </authorList>
    </citation>
    <scope>NUCLEOTIDE SEQUENCE [LARGE SCALE GENOMIC DNA]</scope>
    <source>
        <strain evidence="1">P6</strain>
    </source>
</reference>
<evidence type="ECO:0000313" key="2">
    <source>
        <dbReference type="Proteomes" id="UP001163321"/>
    </source>
</evidence>
<accession>A0ACC0VIS7</accession>
<proteinExistence type="predicted"/>
<keyword evidence="2" id="KW-1185">Reference proteome</keyword>
<comment type="caution">
    <text evidence="1">The sequence shown here is derived from an EMBL/GenBank/DDBJ whole genome shotgun (WGS) entry which is preliminary data.</text>
</comment>
<dbReference type="Proteomes" id="UP001163321">
    <property type="component" value="Chromosome 8"/>
</dbReference>
<dbReference type="EMBL" id="CM047587">
    <property type="protein sequence ID" value="KAI9906242.1"/>
    <property type="molecule type" value="Genomic_DNA"/>
</dbReference>
<protein>
    <submittedName>
        <fullName evidence="1">Uncharacterized protein</fullName>
    </submittedName>
</protein>
<organism evidence="1 2">
    <name type="scientific">Peronosclerospora sorghi</name>
    <dbReference type="NCBI Taxonomy" id="230839"/>
    <lineage>
        <taxon>Eukaryota</taxon>
        <taxon>Sar</taxon>
        <taxon>Stramenopiles</taxon>
        <taxon>Oomycota</taxon>
        <taxon>Peronosporomycetes</taxon>
        <taxon>Peronosporales</taxon>
        <taxon>Peronosporaceae</taxon>
        <taxon>Peronosclerospora</taxon>
    </lineage>
</organism>
<sequence length="91" mass="10144">MMETVGVSGKSIASDKAMLESRAPITSEHVTIEYVCTVGHEEDRRATNATLSKFILLKDRKVKVFRNDCIAHIHGGIENLNGKRSWMASVR</sequence>
<gene>
    <name evidence="1" type="ORF">PsorP6_003984</name>
</gene>